<feature type="chain" id="PRO_5046517833" evidence="7">
    <location>
        <begin position="33"/>
        <end position="358"/>
    </location>
</feature>
<evidence type="ECO:0000313" key="10">
    <source>
        <dbReference type="Proteomes" id="UP001596183"/>
    </source>
</evidence>
<dbReference type="Proteomes" id="UP001596183">
    <property type="component" value="Unassembled WGS sequence"/>
</dbReference>
<dbReference type="InterPro" id="IPR038765">
    <property type="entry name" value="Papain-like_cys_pep_sf"/>
</dbReference>
<keyword evidence="7" id="KW-0732">Signal</keyword>
<dbReference type="EMBL" id="JBHSPC010000019">
    <property type="protein sequence ID" value="MFC5670142.1"/>
    <property type="molecule type" value="Genomic_DNA"/>
</dbReference>
<evidence type="ECO:0000259" key="8">
    <source>
        <dbReference type="PROSITE" id="PS51935"/>
    </source>
</evidence>
<dbReference type="InterPro" id="IPR000064">
    <property type="entry name" value="NLP_P60_dom"/>
</dbReference>
<accession>A0ABW0XK79</accession>
<gene>
    <name evidence="9" type="ORF">ACFP2V_08475</name>
</gene>
<keyword evidence="5" id="KW-0175">Coiled coil</keyword>
<evidence type="ECO:0000256" key="6">
    <source>
        <dbReference type="SAM" id="MobiDB-lite"/>
    </source>
</evidence>
<reference evidence="10" key="1">
    <citation type="journal article" date="2019" name="Int. J. Syst. Evol. Microbiol.">
        <title>The Global Catalogue of Microorganisms (GCM) 10K type strain sequencing project: providing services to taxonomists for standard genome sequencing and annotation.</title>
        <authorList>
            <consortium name="The Broad Institute Genomics Platform"/>
            <consortium name="The Broad Institute Genome Sequencing Center for Infectious Disease"/>
            <person name="Wu L."/>
            <person name="Ma J."/>
        </authorList>
    </citation>
    <scope>NUCLEOTIDE SEQUENCE [LARGE SCALE GENOMIC DNA]</scope>
    <source>
        <strain evidence="10">JCM 13852</strain>
    </source>
</reference>
<keyword evidence="2" id="KW-0645">Protease</keyword>
<dbReference type="PANTHER" id="PTHR47359:SF3">
    <property type="entry name" value="NLP_P60 DOMAIN-CONTAINING PROTEIN-RELATED"/>
    <property type="match status" value="1"/>
</dbReference>
<dbReference type="InterPro" id="IPR051794">
    <property type="entry name" value="PG_Endopeptidase_C40"/>
</dbReference>
<evidence type="ECO:0000256" key="5">
    <source>
        <dbReference type="SAM" id="Coils"/>
    </source>
</evidence>
<feature type="domain" description="NlpC/P60" evidence="8">
    <location>
        <begin position="242"/>
        <end position="358"/>
    </location>
</feature>
<feature type="region of interest" description="Disordered" evidence="6">
    <location>
        <begin position="215"/>
        <end position="246"/>
    </location>
</feature>
<dbReference type="PANTHER" id="PTHR47359">
    <property type="entry name" value="PEPTIDOGLYCAN DL-ENDOPEPTIDASE CWLO"/>
    <property type="match status" value="1"/>
</dbReference>
<name>A0ABW0XK79_9ACTN</name>
<evidence type="ECO:0000313" key="9">
    <source>
        <dbReference type="EMBL" id="MFC5670142.1"/>
    </source>
</evidence>
<dbReference type="RefSeq" id="WP_381207852.1">
    <property type="nucleotide sequence ID" value="NZ_JBHSPC010000019.1"/>
</dbReference>
<evidence type="ECO:0000256" key="7">
    <source>
        <dbReference type="SAM" id="SignalP"/>
    </source>
</evidence>
<comment type="caution">
    <text evidence="9">The sequence shown here is derived from an EMBL/GenBank/DDBJ whole genome shotgun (WGS) entry which is preliminary data.</text>
</comment>
<organism evidence="9 10">
    <name type="scientific">Streptomyces incanus</name>
    <dbReference type="NCBI Taxonomy" id="887453"/>
    <lineage>
        <taxon>Bacteria</taxon>
        <taxon>Bacillati</taxon>
        <taxon>Actinomycetota</taxon>
        <taxon>Actinomycetes</taxon>
        <taxon>Kitasatosporales</taxon>
        <taxon>Streptomycetaceae</taxon>
        <taxon>Streptomyces</taxon>
    </lineage>
</organism>
<dbReference type="PROSITE" id="PS51935">
    <property type="entry name" value="NLPC_P60"/>
    <property type="match status" value="1"/>
</dbReference>
<evidence type="ECO:0000256" key="1">
    <source>
        <dbReference type="ARBA" id="ARBA00007074"/>
    </source>
</evidence>
<comment type="similarity">
    <text evidence="1">Belongs to the peptidase C40 family.</text>
</comment>
<keyword evidence="3" id="KW-0378">Hydrolase</keyword>
<dbReference type="Pfam" id="PF00877">
    <property type="entry name" value="NLPC_P60"/>
    <property type="match status" value="1"/>
</dbReference>
<proteinExistence type="inferred from homology"/>
<evidence type="ECO:0000256" key="4">
    <source>
        <dbReference type="ARBA" id="ARBA00022807"/>
    </source>
</evidence>
<keyword evidence="4" id="KW-0788">Thiol protease</keyword>
<sequence>MTRTPRAPGRRTAAAVALACALTATVQTPARADPEPATLTEVRDRIERLYHHAEAATDQYNAAGEKVTAKKKRVRGLDARVTATENRLTRLTSLAGAAARAQYRGGGLPAEAQFVLTGDPERALDTASVARQAQQATQHVLTALAETRGKLEKQRASAEDELRELRSERKKMAAHRKTIEKRIAAAEATEARLSEEQRRRLAALDKEKADEAQAKWVETGVLDKADRDDRDDRDGRDGTGENSAGRKAIAFAARQLGKPYVWGAEGPDSYDCSGLTSQAWLDAGVAIPRTSQEQWRLLHRVPVEDIRPGDLIIYNADATHVSLYIGAGEMIHAPRPGRSVTVAPAASMEILGVVRPDA</sequence>
<feature type="coiled-coil region" evidence="5">
    <location>
        <begin position="141"/>
        <end position="196"/>
    </location>
</feature>
<evidence type="ECO:0000256" key="2">
    <source>
        <dbReference type="ARBA" id="ARBA00022670"/>
    </source>
</evidence>
<evidence type="ECO:0000256" key="3">
    <source>
        <dbReference type="ARBA" id="ARBA00022801"/>
    </source>
</evidence>
<feature type="signal peptide" evidence="7">
    <location>
        <begin position="1"/>
        <end position="32"/>
    </location>
</feature>
<protein>
    <submittedName>
        <fullName evidence="9">NlpC/P60 family protein</fullName>
    </submittedName>
</protein>
<feature type="compositionally biased region" description="Basic and acidic residues" evidence="6">
    <location>
        <begin position="221"/>
        <end position="239"/>
    </location>
</feature>
<dbReference type="SUPFAM" id="SSF54001">
    <property type="entry name" value="Cysteine proteinases"/>
    <property type="match status" value="1"/>
</dbReference>
<keyword evidence="10" id="KW-1185">Reference proteome</keyword>
<dbReference type="Gene3D" id="6.10.250.3150">
    <property type="match status" value="1"/>
</dbReference>
<dbReference type="Gene3D" id="3.90.1720.10">
    <property type="entry name" value="endopeptidase domain like (from Nostoc punctiforme)"/>
    <property type="match status" value="1"/>
</dbReference>